<gene>
    <name evidence="15" type="ORF">LTLLF_129320</name>
    <name evidence="14" type="ORF">LTLLF_169975</name>
</gene>
<dbReference type="PRINTS" id="PR00245">
    <property type="entry name" value="OLFACTORYR"/>
</dbReference>
<dbReference type="GO" id="GO:0004930">
    <property type="term" value="F:G protein-coupled receptor activity"/>
    <property type="evidence" value="ECO:0007669"/>
    <property type="project" value="UniProtKB-KW"/>
</dbReference>
<dbReference type="EMBL" id="JAATJU010023698">
    <property type="protein sequence ID" value="KAH0507232.1"/>
    <property type="molecule type" value="Genomic_DNA"/>
</dbReference>
<comment type="function">
    <text evidence="1">Odorant receptor.</text>
</comment>
<comment type="caution">
    <text evidence="14">The sequence shown here is derived from an EMBL/GenBank/DDBJ whole genome shotgun (WGS) entry which is preliminary data.</text>
</comment>
<sequence>MHSPCQPLCLEPNSSSLTPDFFILNGIPGLEDAHVWISLPFCFMYMIAVVGNCGLIYLIGHEETLHRPMYYFLTLLSFTDTTLCTTTVPNMLCIFWFNLKKIGFEACLVQMFFVHTFTATESGMLMLMALDRYVAICYPLRYGTILTNPVIAKASLATFLRSVAFILPFTFLTKRLPYCRGNIIPHAYCDHMSVAKISCGNVKVNAVYGLLVALVVCAFDIFCITVSYTMILRAVMNLSSADARHKAFSTCTSHICAIVITYVPAFFNFFTHRFGGRTIPHHIHIIVANLYLLLPATMNPVVYGVKTKQIRESVIKFFSGDKSDTTEIKGFKNK</sequence>
<feature type="transmembrane region" description="Helical" evidence="12">
    <location>
        <begin position="150"/>
        <end position="172"/>
    </location>
</feature>
<keyword evidence="5 12" id="KW-0552">Olfaction</keyword>
<evidence type="ECO:0000256" key="5">
    <source>
        <dbReference type="ARBA" id="ARBA00022725"/>
    </source>
</evidence>
<feature type="transmembrane region" description="Helical" evidence="12">
    <location>
        <begin position="35"/>
        <end position="58"/>
    </location>
</feature>
<dbReference type="GO" id="GO:0005886">
    <property type="term" value="C:plasma membrane"/>
    <property type="evidence" value="ECO:0007669"/>
    <property type="project" value="UniProtKB-SubCell"/>
</dbReference>
<evidence type="ECO:0000256" key="11">
    <source>
        <dbReference type="RuleBase" id="RU000688"/>
    </source>
</evidence>
<evidence type="ECO:0000256" key="10">
    <source>
        <dbReference type="ARBA" id="ARBA00023224"/>
    </source>
</evidence>
<dbReference type="PANTHER" id="PTHR26450:SF110">
    <property type="entry name" value="OLFACTORY RECEPTOR"/>
    <property type="match status" value="1"/>
</dbReference>
<feature type="transmembrane region" description="Helical" evidence="12">
    <location>
        <begin position="109"/>
        <end position="130"/>
    </location>
</feature>
<evidence type="ECO:0000256" key="1">
    <source>
        <dbReference type="ARBA" id="ARBA00002936"/>
    </source>
</evidence>
<dbReference type="FunFam" id="1.20.1070.10:FF:000006">
    <property type="entry name" value="Olfactory receptor"/>
    <property type="match status" value="1"/>
</dbReference>
<protein>
    <recommendedName>
        <fullName evidence="12">Olfactory receptor</fullName>
    </recommendedName>
</protein>
<dbReference type="PANTHER" id="PTHR26450">
    <property type="entry name" value="OLFACTORY RECEPTOR 56B1-RELATED"/>
    <property type="match status" value="1"/>
</dbReference>
<evidence type="ECO:0000256" key="4">
    <source>
        <dbReference type="ARBA" id="ARBA00022692"/>
    </source>
</evidence>
<keyword evidence="8 12" id="KW-0472">Membrane</keyword>
<feature type="domain" description="G-protein coupled receptors family 1 profile" evidence="13">
    <location>
        <begin position="51"/>
        <end position="303"/>
    </location>
</feature>
<keyword evidence="10 11" id="KW-0807">Transducer</keyword>
<dbReference type="InterPro" id="IPR017452">
    <property type="entry name" value="GPCR_Rhodpsn_7TM"/>
</dbReference>
<dbReference type="InterPro" id="IPR000725">
    <property type="entry name" value="Olfact_rcpt"/>
</dbReference>
<dbReference type="InterPro" id="IPR000276">
    <property type="entry name" value="GPCR_Rhodpsn"/>
</dbReference>
<proteinExistence type="inferred from homology"/>
<accession>A0A8J6KY39</accession>
<feature type="transmembrane region" description="Helical" evidence="12">
    <location>
        <begin position="282"/>
        <end position="303"/>
    </location>
</feature>
<dbReference type="GO" id="GO:0004984">
    <property type="term" value="F:olfactory receptor activity"/>
    <property type="evidence" value="ECO:0007669"/>
    <property type="project" value="InterPro"/>
</dbReference>
<evidence type="ECO:0000313" key="16">
    <source>
        <dbReference type="Proteomes" id="UP000710432"/>
    </source>
</evidence>
<dbReference type="PROSITE" id="PS00237">
    <property type="entry name" value="G_PROTEIN_RECEP_F1_1"/>
    <property type="match status" value="1"/>
</dbReference>
<dbReference type="Gene3D" id="1.20.1070.10">
    <property type="entry name" value="Rhodopsin 7-helix transmembrane proteins"/>
    <property type="match status" value="1"/>
</dbReference>
<keyword evidence="3 12" id="KW-0716">Sensory transduction</keyword>
<dbReference type="Proteomes" id="UP000710432">
    <property type="component" value="Unassembled WGS sequence"/>
</dbReference>
<reference evidence="14" key="1">
    <citation type="submission" date="2020-03" db="EMBL/GenBank/DDBJ databases">
        <title>Studies in the Genomics of Life Span.</title>
        <authorList>
            <person name="Glass D."/>
        </authorList>
    </citation>
    <scope>NUCLEOTIDE SEQUENCE</scope>
    <source>
        <strain evidence="14">LTLLF</strain>
        <tissue evidence="14">Muscle</tissue>
    </source>
</reference>
<dbReference type="AlphaFoldDB" id="A0A8J6KY39"/>
<evidence type="ECO:0000256" key="2">
    <source>
        <dbReference type="ARBA" id="ARBA00004141"/>
    </source>
</evidence>
<keyword evidence="6 12" id="KW-1133">Transmembrane helix</keyword>
<dbReference type="SUPFAM" id="SSF81321">
    <property type="entry name" value="Family A G protein-coupled receptor-like"/>
    <property type="match status" value="1"/>
</dbReference>
<feature type="transmembrane region" description="Helical" evidence="12">
    <location>
        <begin position="210"/>
        <end position="235"/>
    </location>
</feature>
<feature type="transmembrane region" description="Helical" evidence="12">
    <location>
        <begin position="70"/>
        <end position="97"/>
    </location>
</feature>
<dbReference type="EMBL" id="JAATJU010020855">
    <property type="protein sequence ID" value="KAH0515548.1"/>
    <property type="molecule type" value="Genomic_DNA"/>
</dbReference>
<comment type="similarity">
    <text evidence="11">Belongs to the G-protein coupled receptor 1 family.</text>
</comment>
<keyword evidence="7 11" id="KW-0297">G-protein coupled receptor</keyword>
<keyword evidence="12" id="KW-1003">Cell membrane</keyword>
<comment type="subcellular location">
    <subcellularLocation>
        <location evidence="12">Cell membrane</location>
        <topology evidence="12">Multi-pass membrane protein</topology>
    </subcellularLocation>
    <subcellularLocation>
        <location evidence="2">Membrane</location>
        <topology evidence="2">Multi-pass membrane protein</topology>
    </subcellularLocation>
</comment>
<evidence type="ECO:0000256" key="8">
    <source>
        <dbReference type="ARBA" id="ARBA00023136"/>
    </source>
</evidence>
<keyword evidence="4 11" id="KW-0812">Transmembrane</keyword>
<evidence type="ECO:0000256" key="7">
    <source>
        <dbReference type="ARBA" id="ARBA00023040"/>
    </source>
</evidence>
<evidence type="ECO:0000256" key="12">
    <source>
        <dbReference type="RuleBase" id="RU363047"/>
    </source>
</evidence>
<dbReference type="PROSITE" id="PS50262">
    <property type="entry name" value="G_PROTEIN_RECEP_F1_2"/>
    <property type="match status" value="1"/>
</dbReference>
<keyword evidence="9 11" id="KW-0675">Receptor</keyword>
<dbReference type="Pfam" id="PF13853">
    <property type="entry name" value="7tm_4"/>
    <property type="match status" value="1"/>
</dbReference>
<dbReference type="SMART" id="SM01381">
    <property type="entry name" value="7TM_GPCR_Srsx"/>
    <property type="match status" value="1"/>
</dbReference>
<evidence type="ECO:0000256" key="6">
    <source>
        <dbReference type="ARBA" id="ARBA00022989"/>
    </source>
</evidence>
<feature type="transmembrane region" description="Helical" evidence="12">
    <location>
        <begin position="247"/>
        <end position="270"/>
    </location>
</feature>
<evidence type="ECO:0000313" key="14">
    <source>
        <dbReference type="EMBL" id="KAH0507232.1"/>
    </source>
</evidence>
<name>A0A8J6KY39_MICOH</name>
<dbReference type="InterPro" id="IPR050402">
    <property type="entry name" value="OR51/52/56-like"/>
</dbReference>
<evidence type="ECO:0000313" key="15">
    <source>
        <dbReference type="EMBL" id="KAH0515548.1"/>
    </source>
</evidence>
<dbReference type="PRINTS" id="PR00237">
    <property type="entry name" value="GPCRRHODOPSN"/>
</dbReference>
<evidence type="ECO:0000259" key="13">
    <source>
        <dbReference type="PROSITE" id="PS50262"/>
    </source>
</evidence>
<organism evidence="14 16">
    <name type="scientific">Microtus ochrogaster</name>
    <name type="common">Prairie vole</name>
    <dbReference type="NCBI Taxonomy" id="79684"/>
    <lineage>
        <taxon>Eukaryota</taxon>
        <taxon>Metazoa</taxon>
        <taxon>Chordata</taxon>
        <taxon>Craniata</taxon>
        <taxon>Vertebrata</taxon>
        <taxon>Euteleostomi</taxon>
        <taxon>Mammalia</taxon>
        <taxon>Eutheria</taxon>
        <taxon>Euarchontoglires</taxon>
        <taxon>Glires</taxon>
        <taxon>Rodentia</taxon>
        <taxon>Myomorpha</taxon>
        <taxon>Muroidea</taxon>
        <taxon>Cricetidae</taxon>
        <taxon>Arvicolinae</taxon>
        <taxon>Microtus</taxon>
    </lineage>
</organism>
<evidence type="ECO:0000256" key="9">
    <source>
        <dbReference type="ARBA" id="ARBA00023170"/>
    </source>
</evidence>
<evidence type="ECO:0000256" key="3">
    <source>
        <dbReference type="ARBA" id="ARBA00022606"/>
    </source>
</evidence>